<dbReference type="AlphaFoldDB" id="A0A2N1UN67"/>
<evidence type="ECO:0000313" key="1">
    <source>
        <dbReference type="EMBL" id="PKL72239.1"/>
    </source>
</evidence>
<comment type="caution">
    <text evidence="1">The sequence shown here is derived from an EMBL/GenBank/DDBJ whole genome shotgun (WGS) entry which is preliminary data.</text>
</comment>
<organism evidence="1 2">
    <name type="scientific">Candidatus Kuenenbacteria bacterium HGW-Kuenenbacteria-1</name>
    <dbReference type="NCBI Taxonomy" id="2013812"/>
    <lineage>
        <taxon>Bacteria</taxon>
        <taxon>Candidatus Kueneniibacteriota</taxon>
    </lineage>
</organism>
<evidence type="ECO:0000313" key="2">
    <source>
        <dbReference type="Proteomes" id="UP000233414"/>
    </source>
</evidence>
<sequence>MKNLRIGISNPDEMEEIKKEINKEGWDDSVAVLIGKKEEMPALLEQLESGGRTVKLETYIRLHKEIALPFEEVLEEDLKKAMEGHKGEFYLSECDNLSNCTDPDDTSWSVDLRYFDKANNLACIRIATELIAELKEDFKTMKFSELPKIPEVQIGASEVDKENRMEIIRKREELKESRKRTVEDRFKEWLIKIGFAGELKYGEEFWKKMKKARFNYLTRMEKKNAERKKEEFDF</sequence>
<dbReference type="Proteomes" id="UP000233414">
    <property type="component" value="Unassembled WGS sequence"/>
</dbReference>
<accession>A0A2N1UN67</accession>
<protein>
    <submittedName>
        <fullName evidence="1">Uncharacterized protein</fullName>
    </submittedName>
</protein>
<gene>
    <name evidence="1" type="ORF">CVV26_02515</name>
</gene>
<name>A0A2N1UN67_9BACT</name>
<proteinExistence type="predicted"/>
<reference evidence="1 2" key="1">
    <citation type="journal article" date="2017" name="ISME J.">
        <title>Potential for microbial H2 and metal transformations associated with novel bacteria and archaea in deep terrestrial subsurface sediments.</title>
        <authorList>
            <person name="Hernsdorf A.W."/>
            <person name="Amano Y."/>
            <person name="Miyakawa K."/>
            <person name="Ise K."/>
            <person name="Suzuki Y."/>
            <person name="Anantharaman K."/>
            <person name="Probst A."/>
            <person name="Burstein D."/>
            <person name="Thomas B.C."/>
            <person name="Banfield J.F."/>
        </authorList>
    </citation>
    <scope>NUCLEOTIDE SEQUENCE [LARGE SCALE GENOMIC DNA]</scope>
    <source>
        <strain evidence="1">HGW-Kuenenbacteria-1</strain>
    </source>
</reference>
<dbReference type="EMBL" id="PGYQ01000011">
    <property type="protein sequence ID" value="PKL72239.1"/>
    <property type="molecule type" value="Genomic_DNA"/>
</dbReference>